<keyword evidence="1" id="KW-0472">Membrane</keyword>
<evidence type="ECO:0000313" key="2">
    <source>
        <dbReference type="EMBL" id="SUQ65606.1"/>
    </source>
</evidence>
<organism evidence="2 3">
    <name type="scientific">Pseudomonas wadenswilerensis</name>
    <dbReference type="NCBI Taxonomy" id="1785161"/>
    <lineage>
        <taxon>Bacteria</taxon>
        <taxon>Pseudomonadati</taxon>
        <taxon>Pseudomonadota</taxon>
        <taxon>Gammaproteobacteria</taxon>
        <taxon>Pseudomonadales</taxon>
        <taxon>Pseudomonadaceae</taxon>
        <taxon>Pseudomonas</taxon>
    </lineage>
</organism>
<protein>
    <submittedName>
        <fullName evidence="2">Putative membrane protein</fullName>
    </submittedName>
</protein>
<name>A0A380T7V4_9PSED</name>
<accession>A0A380T7V4</accession>
<sequence length="178" mass="20352">MFFVVSIRKMIVMNLFTFGLYWAFCHYQSWALYRRETGERVLPLVRSIFGILFLYSLLSRVDRQLHLSGRSYRWSPFWLVCALILLTALSLWANQMMELAPLPLLSAVLAMDVLILWVVARIQGAINTCVGDPKGQSNSRLSLLNWAWMSVGILVWVVLVSFLVVLLAGFFIVTFADA</sequence>
<gene>
    <name evidence="2" type="ORF">CCOS864_05083</name>
</gene>
<proteinExistence type="predicted"/>
<feature type="transmembrane region" description="Helical" evidence="1">
    <location>
        <begin position="99"/>
        <end position="122"/>
    </location>
</feature>
<dbReference type="AlphaFoldDB" id="A0A380T7V4"/>
<feature type="transmembrane region" description="Helical" evidence="1">
    <location>
        <begin position="12"/>
        <end position="32"/>
    </location>
</feature>
<feature type="transmembrane region" description="Helical" evidence="1">
    <location>
        <begin position="74"/>
        <end position="93"/>
    </location>
</feature>
<keyword evidence="3" id="KW-1185">Reference proteome</keyword>
<dbReference type="Proteomes" id="UP000255177">
    <property type="component" value="Unassembled WGS sequence"/>
</dbReference>
<dbReference type="EMBL" id="UIDD01000012">
    <property type="protein sequence ID" value="SUQ65606.1"/>
    <property type="molecule type" value="Genomic_DNA"/>
</dbReference>
<evidence type="ECO:0000313" key="3">
    <source>
        <dbReference type="Proteomes" id="UP000255177"/>
    </source>
</evidence>
<feature type="transmembrane region" description="Helical" evidence="1">
    <location>
        <begin position="44"/>
        <end position="62"/>
    </location>
</feature>
<feature type="transmembrane region" description="Helical" evidence="1">
    <location>
        <begin position="143"/>
        <end position="176"/>
    </location>
</feature>
<keyword evidence="1" id="KW-1133">Transmembrane helix</keyword>
<keyword evidence="1" id="KW-0812">Transmembrane</keyword>
<reference evidence="3" key="1">
    <citation type="submission" date="2018-07" db="EMBL/GenBank/DDBJ databases">
        <authorList>
            <person name="Blom J."/>
        </authorList>
    </citation>
    <scope>NUCLEOTIDE SEQUENCE [LARGE SCALE GENOMIC DNA]</scope>
    <source>
        <strain evidence="3">CCOS 864</strain>
    </source>
</reference>
<evidence type="ECO:0000256" key="1">
    <source>
        <dbReference type="SAM" id="Phobius"/>
    </source>
</evidence>